<dbReference type="GO" id="GO:0007165">
    <property type="term" value="P:signal transduction"/>
    <property type="evidence" value="ECO:0007669"/>
    <property type="project" value="InterPro"/>
</dbReference>
<dbReference type="Pfam" id="PF21355">
    <property type="entry name" value="TRAF-mep_MATH"/>
    <property type="match status" value="1"/>
</dbReference>
<dbReference type="InterPro" id="IPR049342">
    <property type="entry name" value="TRAF1-6_MATH_dom"/>
</dbReference>
<feature type="domain" description="TRAF-type" evidence="10">
    <location>
        <begin position="158"/>
        <end position="201"/>
    </location>
</feature>
<keyword evidence="6 7" id="KW-0862">Zinc</keyword>
<evidence type="ECO:0000256" key="3">
    <source>
        <dbReference type="ARBA" id="ARBA00022723"/>
    </source>
</evidence>
<dbReference type="PANTHER" id="PTHR10131">
    <property type="entry name" value="TNF RECEPTOR ASSOCIATED FACTOR"/>
    <property type="match status" value="1"/>
</dbReference>
<dbReference type="Pfam" id="PF02176">
    <property type="entry name" value="zf-TRAF"/>
    <property type="match status" value="1"/>
</dbReference>
<comment type="subcellular location">
    <subcellularLocation>
        <location evidence="1">Cytoplasm</location>
    </subcellularLocation>
</comment>
<dbReference type="InterPro" id="IPR012227">
    <property type="entry name" value="TNF_rcpt-assoc_TRAF_met"/>
</dbReference>
<keyword evidence="5 7" id="KW-0863">Zinc-finger</keyword>
<evidence type="ECO:0000256" key="2">
    <source>
        <dbReference type="ARBA" id="ARBA00022490"/>
    </source>
</evidence>
<evidence type="ECO:0000313" key="11">
    <source>
        <dbReference type="EMBL" id="BAE93281.1"/>
    </source>
</evidence>
<dbReference type="SUPFAM" id="SSF57850">
    <property type="entry name" value="RING/U-box"/>
    <property type="match status" value="1"/>
</dbReference>
<evidence type="ECO:0000256" key="7">
    <source>
        <dbReference type="PROSITE-ProRule" id="PRU00207"/>
    </source>
</evidence>
<accession>Q1RQ04</accession>
<feature type="zinc finger region" description="TRAF-type" evidence="7">
    <location>
        <begin position="213"/>
        <end position="269"/>
    </location>
</feature>
<keyword evidence="3 7" id="KW-0479">Metal-binding</keyword>
<dbReference type="SMART" id="SM00061">
    <property type="entry name" value="MATH"/>
    <property type="match status" value="1"/>
</dbReference>
<reference evidence="11" key="1">
    <citation type="journal article" date="2006" name="Dev. Biol.">
        <title>Systematic analysis of embryonic expression profiles of zinc finger genes in Ciona intestinalis.</title>
        <authorList>
            <person name="Miwata K."/>
            <person name="Chiba T."/>
            <person name="Horii R."/>
            <person name="Yamada L."/>
            <person name="Kubo A."/>
            <person name="Miyamura D."/>
            <person name="Satoh N."/>
            <person name="Satou Y."/>
        </authorList>
    </citation>
    <scope>NUCLEOTIDE SEQUENCE</scope>
</reference>
<dbReference type="PROSITE" id="PS50144">
    <property type="entry name" value="MATH"/>
    <property type="match status" value="1"/>
</dbReference>
<dbReference type="GO" id="GO:0008270">
    <property type="term" value="F:zinc ion binding"/>
    <property type="evidence" value="ECO:0007669"/>
    <property type="project" value="UniProtKB-KW"/>
</dbReference>
<dbReference type="PANTHER" id="PTHR10131:SF151">
    <property type="entry name" value="TNF RECEPTOR ASSOCIATED FACTOR (TRAF) HOMOLOG"/>
    <property type="match status" value="1"/>
</dbReference>
<dbReference type="InterPro" id="IPR002083">
    <property type="entry name" value="MATH/TRAF_dom"/>
</dbReference>
<organism evidence="11">
    <name type="scientific">Ciona intestinalis</name>
    <name type="common">Transparent sea squirt</name>
    <name type="synonym">Ascidia intestinalis</name>
    <dbReference type="NCBI Taxonomy" id="7719"/>
    <lineage>
        <taxon>Eukaryota</taxon>
        <taxon>Metazoa</taxon>
        <taxon>Chordata</taxon>
        <taxon>Tunicata</taxon>
        <taxon>Ascidiacea</taxon>
        <taxon>Phlebobranchia</taxon>
        <taxon>Cionidae</taxon>
        <taxon>Ciona</taxon>
    </lineage>
</organism>
<dbReference type="InterPro" id="IPR001293">
    <property type="entry name" value="Znf_TRAF"/>
</dbReference>
<evidence type="ECO:0000259" key="8">
    <source>
        <dbReference type="PROSITE" id="PS50089"/>
    </source>
</evidence>
<dbReference type="InterPro" id="IPR008974">
    <property type="entry name" value="TRAF-like"/>
</dbReference>
<evidence type="ECO:0000256" key="5">
    <source>
        <dbReference type="ARBA" id="ARBA00022771"/>
    </source>
</evidence>
<dbReference type="Gene3D" id="3.30.40.10">
    <property type="entry name" value="Zinc/RING finger domain, C3HC4 (zinc finger)"/>
    <property type="match status" value="3"/>
</dbReference>
<dbReference type="CDD" id="cd00270">
    <property type="entry name" value="MATH_TRAF_C"/>
    <property type="match status" value="1"/>
</dbReference>
<dbReference type="OrthoDB" id="5574452at2759"/>
<feature type="domain" description="MATH" evidence="9">
    <location>
        <begin position="324"/>
        <end position="475"/>
    </location>
</feature>
<evidence type="ECO:0000259" key="9">
    <source>
        <dbReference type="PROSITE" id="PS50144"/>
    </source>
</evidence>
<protein>
    <submittedName>
        <fullName evidence="11">Zinc finger protein</fullName>
    </submittedName>
</protein>
<dbReference type="Gene3D" id="2.60.210.10">
    <property type="entry name" value="Apoptosis, Tumor Necrosis Factor Receptor Associated Protein 2, Chain A"/>
    <property type="match status" value="1"/>
</dbReference>
<proteinExistence type="evidence at transcript level"/>
<dbReference type="GO" id="GO:0005737">
    <property type="term" value="C:cytoplasm"/>
    <property type="evidence" value="ECO:0007669"/>
    <property type="project" value="UniProtKB-SubCell"/>
</dbReference>
<evidence type="ECO:0000259" key="10">
    <source>
        <dbReference type="PROSITE" id="PS50145"/>
    </source>
</evidence>
<keyword evidence="4" id="KW-0677">Repeat</keyword>
<dbReference type="KEGG" id="cin:778947"/>
<dbReference type="GO" id="GO:0042981">
    <property type="term" value="P:regulation of apoptotic process"/>
    <property type="evidence" value="ECO:0007669"/>
    <property type="project" value="InterPro"/>
</dbReference>
<dbReference type="SUPFAM" id="SSF49599">
    <property type="entry name" value="TRAF domain-like"/>
    <property type="match status" value="2"/>
</dbReference>
<sequence>MVKTNYPDSDSKLFVMKNMKLKKRETSNVVRPISTSRFKRPASSDSNSSDVKTVASWREIIKPSAFVKELNPKFLCVECKYTLEFPVALSNCEHHACSQCMSRLWKISRSCPLDGKVIDRNEVTIDEKLQIELNNLNMVCPYKHCGCHWEGMFFDFKSHYDECLYTEEVCSNDCGFRCSKHLMDNHLQIECSKRLVVCEFCALHLKAENEIEHLKSCIRFPVTCPKKCGTKEIPREELNAHLELDCQLADKVCPYETVGCTFTCSREKMATHVDECFRKHVSLLCDGFRKQAELLGLQNKQLFEHKQILHDHGKMITKVGREFDSQLLWKISEWSSKKIEAEAGKRTVLQSPLFYSARFQYKLAVLLLPNGDGKAKGTHLSIYVRLCKGEYDALLSWPYRLPIEISLIDQSQDPRARINHTYSLRPNPCKENKPFLGRPTSESNPSFGSQTFMPLDTLNTRDYIRDDAIFIRVSVLHDEI</sequence>
<feature type="domain" description="TRAF-type" evidence="10">
    <location>
        <begin position="213"/>
        <end position="269"/>
    </location>
</feature>
<name>Q1RQ04_CIOIN</name>
<dbReference type="FunFam" id="3.30.40.10:FF:000356">
    <property type="entry name" value="TNF receptor-associated factor"/>
    <property type="match status" value="1"/>
</dbReference>
<dbReference type="InterPro" id="IPR013083">
    <property type="entry name" value="Znf_RING/FYVE/PHD"/>
</dbReference>
<dbReference type="PIRSF" id="PIRSF015614">
    <property type="entry name" value="TRAF"/>
    <property type="match status" value="1"/>
</dbReference>
<dbReference type="InterPro" id="IPR001841">
    <property type="entry name" value="Znf_RING"/>
</dbReference>
<feature type="domain" description="RING-type" evidence="8">
    <location>
        <begin position="76"/>
        <end position="114"/>
    </location>
</feature>
<evidence type="ECO:0000256" key="4">
    <source>
        <dbReference type="ARBA" id="ARBA00022737"/>
    </source>
</evidence>
<dbReference type="AlphaFoldDB" id="Q1RQ04"/>
<evidence type="ECO:0000256" key="1">
    <source>
        <dbReference type="ARBA" id="ARBA00004496"/>
    </source>
</evidence>
<gene>
    <name evidence="11" type="primary">Ci-ZF(TRAF/RING)-1</name>
</gene>
<dbReference type="EMBL" id="AK222399">
    <property type="protein sequence ID" value="BAE93281.1"/>
    <property type="molecule type" value="mRNA"/>
</dbReference>
<feature type="zinc finger region" description="TRAF-type" evidence="7">
    <location>
        <begin position="158"/>
        <end position="201"/>
    </location>
</feature>
<keyword evidence="2" id="KW-0963">Cytoplasm</keyword>
<dbReference type="PROSITE" id="PS50089">
    <property type="entry name" value="ZF_RING_2"/>
    <property type="match status" value="1"/>
</dbReference>
<evidence type="ECO:0000256" key="6">
    <source>
        <dbReference type="ARBA" id="ARBA00022833"/>
    </source>
</evidence>
<dbReference type="FunFam" id="3.30.40.10:FF:001779">
    <property type="entry name" value="Uncharacterized protein"/>
    <property type="match status" value="1"/>
</dbReference>
<accession>A0A1W2VPG7</accession>
<dbReference type="FunFam" id="2.60.210.10:FF:000017">
    <property type="entry name" value="TNF receptor-associated factor"/>
    <property type="match status" value="1"/>
</dbReference>
<dbReference type="PROSITE" id="PS50145">
    <property type="entry name" value="ZF_TRAF"/>
    <property type="match status" value="2"/>
</dbReference>